<keyword evidence="6 10" id="KW-1133">Transmembrane helix</keyword>
<dbReference type="AlphaFoldDB" id="A0A9P0DAK2"/>
<reference evidence="11" key="1">
    <citation type="submission" date="2022-01" db="EMBL/GenBank/DDBJ databases">
        <authorList>
            <person name="King R."/>
        </authorList>
    </citation>
    <scope>NUCLEOTIDE SEQUENCE</scope>
</reference>
<evidence type="ECO:0000256" key="3">
    <source>
        <dbReference type="ARBA" id="ARBA00022448"/>
    </source>
</evidence>
<feature type="transmembrane region" description="Helical" evidence="10">
    <location>
        <begin position="214"/>
        <end position="240"/>
    </location>
</feature>
<sequence>MNEKYYCINCGNPVKSLYKEYSTSVLKLTKCPKCKIIADKYVEYDLVIVIIDLILLRIMAYRHILLNTEFKNFWKISIALIFLETYSNWIFMREYPMNRKSRDLNSTTYINEELIYLEDLKFYEMILNTALGFSSFIIMAYLFTLFYSYLRKRDFTPFVVICKAVTLSTCGTILLLPSLIWETHIQEFHVLFVSLYTTLSQLLAYKAVCNSEKSWSLLVIFSSHLVKIFIMNTSFTNLLINM</sequence>
<protein>
    <recommendedName>
        <fullName evidence="10">Protein ARV</fullName>
    </recommendedName>
</protein>
<evidence type="ECO:0000256" key="6">
    <source>
        <dbReference type="ARBA" id="ARBA00022989"/>
    </source>
</evidence>
<comment type="function">
    <text evidence="10">Mediator of sterol homeostasis involved in sterol uptake, trafficking and distribution into membranes.</text>
</comment>
<dbReference type="GO" id="GO:0032541">
    <property type="term" value="C:cortical endoplasmic reticulum"/>
    <property type="evidence" value="ECO:0007669"/>
    <property type="project" value="TreeGrafter"/>
</dbReference>
<dbReference type="PANTHER" id="PTHR14467:SF0">
    <property type="entry name" value="PROTEIN ARV1"/>
    <property type="match status" value="1"/>
</dbReference>
<dbReference type="GO" id="GO:0006665">
    <property type="term" value="P:sphingolipid metabolic process"/>
    <property type="evidence" value="ECO:0007669"/>
    <property type="project" value="TreeGrafter"/>
</dbReference>
<dbReference type="Proteomes" id="UP001153636">
    <property type="component" value="Chromosome 7"/>
</dbReference>
<accession>A0A9P0DAK2</accession>
<dbReference type="GO" id="GO:0097036">
    <property type="term" value="P:regulation of plasma membrane sterol distribution"/>
    <property type="evidence" value="ECO:0007669"/>
    <property type="project" value="UniProtKB-UniRule"/>
</dbReference>
<name>A0A9P0DAK2_9CUCU</name>
<keyword evidence="7 10" id="KW-0445">Lipid transport</keyword>
<keyword evidence="12" id="KW-1185">Reference proteome</keyword>
<dbReference type="OrthoDB" id="2192830at2759"/>
<evidence type="ECO:0000256" key="5">
    <source>
        <dbReference type="ARBA" id="ARBA00022824"/>
    </source>
</evidence>
<keyword evidence="5 10" id="KW-0256">Endoplasmic reticulum</keyword>
<evidence type="ECO:0000256" key="2">
    <source>
        <dbReference type="ARBA" id="ARBA00009187"/>
    </source>
</evidence>
<evidence type="ECO:0000256" key="8">
    <source>
        <dbReference type="ARBA" id="ARBA00023098"/>
    </source>
</evidence>
<feature type="transmembrane region" description="Helical" evidence="10">
    <location>
        <begin position="125"/>
        <end position="149"/>
    </location>
</feature>
<proteinExistence type="inferred from homology"/>
<dbReference type="GO" id="GO:0005789">
    <property type="term" value="C:endoplasmic reticulum membrane"/>
    <property type="evidence" value="ECO:0007669"/>
    <property type="project" value="UniProtKB-SubCell"/>
</dbReference>
<evidence type="ECO:0000313" key="12">
    <source>
        <dbReference type="Proteomes" id="UP001153636"/>
    </source>
</evidence>
<dbReference type="InterPro" id="IPR007290">
    <property type="entry name" value="Arv1"/>
</dbReference>
<keyword evidence="3 10" id="KW-0813">Transport</keyword>
<keyword evidence="4 10" id="KW-0812">Transmembrane</keyword>
<evidence type="ECO:0000256" key="7">
    <source>
        <dbReference type="ARBA" id="ARBA00023055"/>
    </source>
</evidence>
<dbReference type="GO" id="GO:0005794">
    <property type="term" value="C:Golgi apparatus"/>
    <property type="evidence" value="ECO:0007669"/>
    <property type="project" value="TreeGrafter"/>
</dbReference>
<evidence type="ECO:0000256" key="10">
    <source>
        <dbReference type="RuleBase" id="RU368065"/>
    </source>
</evidence>
<evidence type="ECO:0000313" key="11">
    <source>
        <dbReference type="EMBL" id="CAH1113380.1"/>
    </source>
</evidence>
<dbReference type="Pfam" id="PF04161">
    <property type="entry name" value="Arv1"/>
    <property type="match status" value="1"/>
</dbReference>
<dbReference type="GO" id="GO:0032366">
    <property type="term" value="P:intracellular sterol transport"/>
    <property type="evidence" value="ECO:0007669"/>
    <property type="project" value="UniProtKB-UniRule"/>
</dbReference>
<organism evidence="11 12">
    <name type="scientific">Psylliodes chrysocephalus</name>
    <dbReference type="NCBI Taxonomy" id="3402493"/>
    <lineage>
        <taxon>Eukaryota</taxon>
        <taxon>Metazoa</taxon>
        <taxon>Ecdysozoa</taxon>
        <taxon>Arthropoda</taxon>
        <taxon>Hexapoda</taxon>
        <taxon>Insecta</taxon>
        <taxon>Pterygota</taxon>
        <taxon>Neoptera</taxon>
        <taxon>Endopterygota</taxon>
        <taxon>Coleoptera</taxon>
        <taxon>Polyphaga</taxon>
        <taxon>Cucujiformia</taxon>
        <taxon>Chrysomeloidea</taxon>
        <taxon>Chrysomelidae</taxon>
        <taxon>Galerucinae</taxon>
        <taxon>Alticini</taxon>
        <taxon>Psylliodes</taxon>
    </lineage>
</organism>
<dbReference type="PANTHER" id="PTHR14467">
    <property type="entry name" value="ARV1"/>
    <property type="match status" value="1"/>
</dbReference>
<keyword evidence="9 10" id="KW-0472">Membrane</keyword>
<dbReference type="GO" id="GO:0016125">
    <property type="term" value="P:sterol metabolic process"/>
    <property type="evidence" value="ECO:0007669"/>
    <property type="project" value="UniProtKB-UniRule"/>
</dbReference>
<dbReference type="EMBL" id="OV651819">
    <property type="protein sequence ID" value="CAH1113380.1"/>
    <property type="molecule type" value="Genomic_DNA"/>
</dbReference>
<comment type="similarity">
    <text evidence="2 10">Belongs to the ARV1 family.</text>
</comment>
<gene>
    <name evidence="11" type="ORF">PSYICH_LOCUS13051</name>
</gene>
<evidence type="ECO:0000256" key="9">
    <source>
        <dbReference type="ARBA" id="ARBA00023136"/>
    </source>
</evidence>
<keyword evidence="8 10" id="KW-0443">Lipid metabolism</keyword>
<evidence type="ECO:0000256" key="1">
    <source>
        <dbReference type="ARBA" id="ARBA00004477"/>
    </source>
</evidence>
<comment type="subcellular location">
    <subcellularLocation>
        <location evidence="1 10">Endoplasmic reticulum membrane</location>
        <topology evidence="1 10">Multi-pass membrane protein</topology>
    </subcellularLocation>
</comment>
<feature type="transmembrane region" description="Helical" evidence="10">
    <location>
        <begin position="155"/>
        <end position="176"/>
    </location>
</feature>
<evidence type="ECO:0000256" key="4">
    <source>
        <dbReference type="ARBA" id="ARBA00022692"/>
    </source>
</evidence>
<feature type="transmembrane region" description="Helical" evidence="10">
    <location>
        <begin position="42"/>
        <end position="61"/>
    </location>
</feature>